<dbReference type="OrthoDB" id="10250282at2759"/>
<evidence type="ECO:0000256" key="2">
    <source>
        <dbReference type="ARBA" id="ARBA00022801"/>
    </source>
</evidence>
<feature type="chain" id="PRO_5035430293" description="CN hydrolase domain-containing protein" evidence="3">
    <location>
        <begin position="22"/>
        <end position="527"/>
    </location>
</feature>
<dbReference type="InterPro" id="IPR040154">
    <property type="entry name" value="Biotinidase/VNN"/>
</dbReference>
<dbReference type="PANTHER" id="PTHR10609:SF14">
    <property type="entry name" value="BIOTINIDASE"/>
    <property type="match status" value="1"/>
</dbReference>
<accession>A0A8K0C4Y1</accession>
<keyword evidence="3" id="KW-0732">Signal</keyword>
<dbReference type="GO" id="GO:0016787">
    <property type="term" value="F:hydrolase activity"/>
    <property type="evidence" value="ECO:0007669"/>
    <property type="project" value="UniProtKB-KW"/>
</dbReference>
<evidence type="ECO:0000256" key="1">
    <source>
        <dbReference type="ARBA" id="ARBA00008225"/>
    </source>
</evidence>
<keyword evidence="6" id="KW-1185">Reference proteome</keyword>
<sequence>MTKYIIYLFIVLCFLILEINAQGTYRAAVLEYATKDEVPLSLTRILKNVENYVYYMETAADKNVQIIVFPEYGLTGWENINYNTIDELSTEVPDPVLEISPCRTPGGYSKHLIDLSCAADVNKIYTVVNLIEKQHDNNSKQKLYHNTNVVFNDKGAVIARHRKINLYNEGVFTPGDQLVTFKTNFGVTFGMFICADLIFKKPAIDILANSTITDIVFSTAWFSQLPFYGALSIQHGYAKSNRVNLIAAGINDPSKKNGGSGIYLHDGRIAQTYIAGIRGTKILIQDVPKVASVIPLDTCQDGNVALERGIAIPGLPGGQLPDISTFVTSQEDLINYTFKSLNLDRNEISETICSGRSNFCCSFEITVARNGSAPLNYVYKLLAYYGVSVISTNTTVGLRNCALVACLNDTNASCGGRHKEGPHGIIFESISVKGNFNPNTTHAQPATITHKLVPITDYTFCEKKVNGTIEIEMKTSSKQNALLTFGIYGRVFTNDGKPVGPINSASSFKKNIYLTIIVSVLIFLLQD</sequence>
<proteinExistence type="inferred from homology"/>
<dbReference type="Proteomes" id="UP000801492">
    <property type="component" value="Unassembled WGS sequence"/>
</dbReference>
<dbReference type="InterPro" id="IPR043957">
    <property type="entry name" value="Vanin_C"/>
</dbReference>
<dbReference type="PANTHER" id="PTHR10609">
    <property type="entry name" value="BIOTINIDASE-RELATED"/>
    <property type="match status" value="1"/>
</dbReference>
<dbReference type="EMBL" id="VTPC01091319">
    <property type="protein sequence ID" value="KAF2878621.1"/>
    <property type="molecule type" value="Genomic_DNA"/>
</dbReference>
<evidence type="ECO:0000313" key="6">
    <source>
        <dbReference type="Proteomes" id="UP000801492"/>
    </source>
</evidence>
<name>A0A8K0C4Y1_IGNLU</name>
<dbReference type="Gene3D" id="3.60.110.10">
    <property type="entry name" value="Carbon-nitrogen hydrolase"/>
    <property type="match status" value="1"/>
</dbReference>
<comment type="similarity">
    <text evidence="1">Belongs to the carbon-nitrogen hydrolase superfamily. BTD/VNN family.</text>
</comment>
<dbReference type="SUPFAM" id="SSF56317">
    <property type="entry name" value="Carbon-nitrogen hydrolase"/>
    <property type="match status" value="1"/>
</dbReference>
<feature type="domain" description="CN hydrolase" evidence="4">
    <location>
        <begin position="25"/>
        <end position="289"/>
    </location>
</feature>
<gene>
    <name evidence="5" type="ORF">ILUMI_27543</name>
</gene>
<protein>
    <recommendedName>
        <fullName evidence="4">CN hydrolase domain-containing protein</fullName>
    </recommendedName>
</protein>
<dbReference type="Pfam" id="PF19018">
    <property type="entry name" value="Vanin_C"/>
    <property type="match status" value="1"/>
</dbReference>
<dbReference type="Pfam" id="PF00795">
    <property type="entry name" value="CN_hydrolase"/>
    <property type="match status" value="1"/>
</dbReference>
<dbReference type="InterPro" id="IPR036526">
    <property type="entry name" value="C-N_Hydrolase_sf"/>
</dbReference>
<comment type="caution">
    <text evidence="5">The sequence shown here is derived from an EMBL/GenBank/DDBJ whole genome shotgun (WGS) entry which is preliminary data.</text>
</comment>
<feature type="signal peptide" evidence="3">
    <location>
        <begin position="1"/>
        <end position="21"/>
    </location>
</feature>
<dbReference type="InterPro" id="IPR003010">
    <property type="entry name" value="C-N_Hydrolase"/>
</dbReference>
<keyword evidence="2" id="KW-0378">Hydrolase</keyword>
<evidence type="ECO:0000259" key="4">
    <source>
        <dbReference type="PROSITE" id="PS50263"/>
    </source>
</evidence>
<reference evidence="5" key="1">
    <citation type="submission" date="2019-08" db="EMBL/GenBank/DDBJ databases">
        <title>The genome of the North American firefly Photinus pyralis.</title>
        <authorList>
            <consortium name="Photinus pyralis genome working group"/>
            <person name="Fallon T.R."/>
            <person name="Sander Lower S.E."/>
            <person name="Weng J.-K."/>
        </authorList>
    </citation>
    <scope>NUCLEOTIDE SEQUENCE</scope>
    <source>
        <strain evidence="5">TRF0915ILg1</strain>
        <tissue evidence="5">Whole body</tissue>
    </source>
</reference>
<organism evidence="5 6">
    <name type="scientific">Ignelater luminosus</name>
    <name type="common">Cucubano</name>
    <name type="synonym">Pyrophorus luminosus</name>
    <dbReference type="NCBI Taxonomy" id="2038154"/>
    <lineage>
        <taxon>Eukaryota</taxon>
        <taxon>Metazoa</taxon>
        <taxon>Ecdysozoa</taxon>
        <taxon>Arthropoda</taxon>
        <taxon>Hexapoda</taxon>
        <taxon>Insecta</taxon>
        <taxon>Pterygota</taxon>
        <taxon>Neoptera</taxon>
        <taxon>Endopterygota</taxon>
        <taxon>Coleoptera</taxon>
        <taxon>Polyphaga</taxon>
        <taxon>Elateriformia</taxon>
        <taxon>Elateroidea</taxon>
        <taxon>Elateridae</taxon>
        <taxon>Agrypninae</taxon>
        <taxon>Pyrophorini</taxon>
        <taxon>Ignelater</taxon>
    </lineage>
</organism>
<evidence type="ECO:0000313" key="5">
    <source>
        <dbReference type="EMBL" id="KAF2878621.1"/>
    </source>
</evidence>
<dbReference type="AlphaFoldDB" id="A0A8K0C4Y1"/>
<dbReference type="PROSITE" id="PS50263">
    <property type="entry name" value="CN_HYDROLASE"/>
    <property type="match status" value="1"/>
</dbReference>
<evidence type="ECO:0000256" key="3">
    <source>
        <dbReference type="SAM" id="SignalP"/>
    </source>
</evidence>